<organism evidence="20 21">
    <name type="scientific">Kitasatospora phosalacinea</name>
    <dbReference type="NCBI Taxonomy" id="2065"/>
    <lineage>
        <taxon>Bacteria</taxon>
        <taxon>Bacillati</taxon>
        <taxon>Actinomycetota</taxon>
        <taxon>Actinomycetes</taxon>
        <taxon>Kitasatosporales</taxon>
        <taxon>Streptomycetaceae</taxon>
        <taxon>Kitasatospora</taxon>
    </lineage>
</organism>
<keyword evidence="14" id="KW-0012">Acyltransferase</keyword>
<dbReference type="Pfam" id="PF12804">
    <property type="entry name" value="NTP_transf_3"/>
    <property type="match status" value="1"/>
</dbReference>
<dbReference type="InterPro" id="IPR038009">
    <property type="entry name" value="GlmU_C_LbH"/>
</dbReference>
<evidence type="ECO:0000256" key="7">
    <source>
        <dbReference type="ARBA" id="ARBA00022695"/>
    </source>
</evidence>
<keyword evidence="15" id="KW-0961">Cell wall biogenesis/degradation</keyword>
<comment type="similarity">
    <text evidence="4">In the N-terminal section; belongs to the N-acetylglucosamine-1-phosphate uridyltransferase family.</text>
</comment>
<gene>
    <name evidence="20" type="primary">glmU</name>
    <name evidence="20" type="ORF">Kpho02_63640</name>
</gene>
<evidence type="ECO:0000256" key="15">
    <source>
        <dbReference type="ARBA" id="ARBA00023316"/>
    </source>
</evidence>
<dbReference type="AlphaFoldDB" id="A0A9W6QEI5"/>
<dbReference type="InterPro" id="IPR011004">
    <property type="entry name" value="Trimer_LpxA-like_sf"/>
</dbReference>
<keyword evidence="7" id="KW-0548">Nucleotidyltransferase</keyword>
<keyword evidence="6" id="KW-0808">Transferase</keyword>
<dbReference type="InterPro" id="IPR050065">
    <property type="entry name" value="GlmU-like"/>
</dbReference>
<dbReference type="InterPro" id="IPR001451">
    <property type="entry name" value="Hexapep"/>
</dbReference>
<evidence type="ECO:0000256" key="2">
    <source>
        <dbReference type="ARBA" id="ARBA00004496"/>
    </source>
</evidence>
<evidence type="ECO:0000313" key="20">
    <source>
        <dbReference type="EMBL" id="GLW74066.1"/>
    </source>
</evidence>
<evidence type="ECO:0000256" key="16">
    <source>
        <dbReference type="ARBA" id="ARBA00048247"/>
    </source>
</evidence>
<keyword evidence="9" id="KW-0677">Repeat</keyword>
<dbReference type="InterPro" id="IPR025877">
    <property type="entry name" value="MobA-like_NTP_Trfase"/>
</dbReference>
<evidence type="ECO:0000259" key="19">
    <source>
        <dbReference type="Pfam" id="PF12804"/>
    </source>
</evidence>
<comment type="catalytic activity">
    <reaction evidence="16">
        <text>alpha-D-glucosamine 1-phosphate + acetyl-CoA = N-acetyl-alpha-D-glucosamine 1-phosphate + CoA + H(+)</text>
        <dbReference type="Rhea" id="RHEA:13725"/>
        <dbReference type="ChEBI" id="CHEBI:15378"/>
        <dbReference type="ChEBI" id="CHEBI:57287"/>
        <dbReference type="ChEBI" id="CHEBI:57288"/>
        <dbReference type="ChEBI" id="CHEBI:57776"/>
        <dbReference type="ChEBI" id="CHEBI:58516"/>
        <dbReference type="EC" id="2.3.1.157"/>
    </reaction>
</comment>
<comment type="subcellular location">
    <subcellularLocation>
        <location evidence="2">Cytoplasm</location>
    </subcellularLocation>
</comment>
<evidence type="ECO:0000256" key="11">
    <source>
        <dbReference type="ARBA" id="ARBA00022960"/>
    </source>
</evidence>
<evidence type="ECO:0000256" key="17">
    <source>
        <dbReference type="ARBA" id="ARBA00048493"/>
    </source>
</evidence>
<keyword evidence="13" id="KW-0511">Multifunctional enzyme</keyword>
<evidence type="ECO:0000256" key="13">
    <source>
        <dbReference type="ARBA" id="ARBA00023268"/>
    </source>
</evidence>
<dbReference type="SUPFAM" id="SSF51161">
    <property type="entry name" value="Trimeric LpxA-like enzymes"/>
    <property type="match status" value="1"/>
</dbReference>
<dbReference type="Proteomes" id="UP001165041">
    <property type="component" value="Unassembled WGS sequence"/>
</dbReference>
<dbReference type="CDD" id="cd03353">
    <property type="entry name" value="LbH_GlmU_C"/>
    <property type="match status" value="1"/>
</dbReference>
<comment type="caution">
    <text evidence="20">The sequence shown here is derived from an EMBL/GenBank/DDBJ whole genome shotgun (WGS) entry which is preliminary data.</text>
</comment>
<evidence type="ECO:0000256" key="9">
    <source>
        <dbReference type="ARBA" id="ARBA00022737"/>
    </source>
</evidence>
<sequence length="435" mass="44280">MTRTLIALVGGGAARTPAEPPAALHPLLGRPLLEHVLQAARPLDADPPRVVAGPGHHRLVAEFLDAHAPSAVPVRQRGPRGAGQAVGAALDTAADADGTVLVLTGDVPLLRSGSLLELARAHEDSGAAATVLTGAAPVAHAFDARVLRAALSGLRRRGGERAQSLADLVGAVRTAGHEVRTHPLADPAEALRCRDQVRLAEARAVLRERINRGWLERGVAIIEPAATWIDATVELTAGVTVEPGVHLRGRTTVAARAVIGPDTTLEDTEVGPGARVVRAHAVGARIGAGADVGPYAYLRPGADLGPRTRVGAFVEVKESVLGAGTQVAHLAYVGNATLGADVNIGAGTTFSLYDGVAKHATQVGDAAFIGCNTSLVAPVQVGAGAFVAAGSVVTERVPSGSLAVGRARQVNKPGWVARRRPGTVWAAAAGSASAD</sequence>
<dbReference type="Gene3D" id="3.90.550.10">
    <property type="entry name" value="Spore Coat Polysaccharide Biosynthesis Protein SpsA, Chain A"/>
    <property type="match status" value="1"/>
</dbReference>
<dbReference type="PROSITE" id="PS00101">
    <property type="entry name" value="HEXAPEP_TRANSFERASES"/>
    <property type="match status" value="2"/>
</dbReference>
<accession>A0A9W6QEI5</accession>
<dbReference type="EMBL" id="BSSA01000031">
    <property type="protein sequence ID" value="GLW74066.1"/>
    <property type="molecule type" value="Genomic_DNA"/>
</dbReference>
<keyword evidence="10" id="KW-0460">Magnesium</keyword>
<evidence type="ECO:0000256" key="6">
    <source>
        <dbReference type="ARBA" id="ARBA00022679"/>
    </source>
</evidence>
<evidence type="ECO:0000256" key="10">
    <source>
        <dbReference type="ARBA" id="ARBA00022842"/>
    </source>
</evidence>
<dbReference type="GO" id="GO:0019134">
    <property type="term" value="F:glucosamine-1-phosphate N-acetyltransferase activity"/>
    <property type="evidence" value="ECO:0007669"/>
    <property type="project" value="UniProtKB-EC"/>
</dbReference>
<comment type="catalytic activity">
    <reaction evidence="17">
        <text>N-acetyl-alpha-D-glucosamine 1-phosphate + UTP + H(+) = UDP-N-acetyl-alpha-D-glucosamine + diphosphate</text>
        <dbReference type="Rhea" id="RHEA:13509"/>
        <dbReference type="ChEBI" id="CHEBI:15378"/>
        <dbReference type="ChEBI" id="CHEBI:33019"/>
        <dbReference type="ChEBI" id="CHEBI:46398"/>
        <dbReference type="ChEBI" id="CHEBI:57705"/>
        <dbReference type="ChEBI" id="CHEBI:57776"/>
        <dbReference type="EC" id="2.7.7.23"/>
    </reaction>
</comment>
<comment type="cofactor">
    <cofactor evidence="1">
        <name>Mg(2+)</name>
        <dbReference type="ChEBI" id="CHEBI:18420"/>
    </cofactor>
</comment>
<dbReference type="PANTHER" id="PTHR43584">
    <property type="entry name" value="NUCLEOTIDYL TRANSFERASE"/>
    <property type="match status" value="1"/>
</dbReference>
<dbReference type="SUPFAM" id="SSF53448">
    <property type="entry name" value="Nucleotide-diphospho-sugar transferases"/>
    <property type="match status" value="1"/>
</dbReference>
<evidence type="ECO:0000313" key="21">
    <source>
        <dbReference type="Proteomes" id="UP001165041"/>
    </source>
</evidence>
<evidence type="ECO:0000256" key="8">
    <source>
        <dbReference type="ARBA" id="ARBA00022723"/>
    </source>
</evidence>
<evidence type="ECO:0000256" key="18">
    <source>
        <dbReference type="ARBA" id="ARBA00049628"/>
    </source>
</evidence>
<evidence type="ECO:0000256" key="5">
    <source>
        <dbReference type="ARBA" id="ARBA00022490"/>
    </source>
</evidence>
<dbReference type="GO" id="GO:0009252">
    <property type="term" value="P:peptidoglycan biosynthetic process"/>
    <property type="evidence" value="ECO:0007669"/>
    <property type="project" value="UniProtKB-KW"/>
</dbReference>
<comment type="similarity">
    <text evidence="3">In the C-terminal section; belongs to the transferase hexapeptide repeat family.</text>
</comment>
<dbReference type="InterPro" id="IPR018357">
    <property type="entry name" value="Hexapep_transf_CS"/>
</dbReference>
<dbReference type="RefSeq" id="WP_285739683.1">
    <property type="nucleotide sequence ID" value="NZ_BSSA01000031.1"/>
</dbReference>
<protein>
    <submittedName>
        <fullName evidence="20">Bifunctional protein GlmU</fullName>
    </submittedName>
</protein>
<comment type="function">
    <text evidence="18">Catalyzes the last two sequential reactions in the de novo biosynthetic pathway for UDP-N-acetylglucosamine (UDP-GlcNAc). The C-terminal domain catalyzes the transfer of acetyl group from acetyl coenzyme A to glucosamine-1-phosphate (GlcN-1-P) to produce N-acetylglucosamine-1-phosphate (GlcNAc-1-P), which is converted into UDP-GlcNAc by the transfer of uridine 5-monophosphate (from uridine 5-triphosphate), a reaction catalyzed by the N-terminal domain.</text>
</comment>
<dbReference type="GO" id="GO:0003977">
    <property type="term" value="F:UDP-N-acetylglucosamine diphosphorylase activity"/>
    <property type="evidence" value="ECO:0007669"/>
    <property type="project" value="UniProtKB-EC"/>
</dbReference>
<evidence type="ECO:0000256" key="14">
    <source>
        <dbReference type="ARBA" id="ARBA00023315"/>
    </source>
</evidence>
<dbReference type="GO" id="GO:0071555">
    <property type="term" value="P:cell wall organization"/>
    <property type="evidence" value="ECO:0007669"/>
    <property type="project" value="UniProtKB-KW"/>
</dbReference>
<dbReference type="GO" id="GO:0008360">
    <property type="term" value="P:regulation of cell shape"/>
    <property type="evidence" value="ECO:0007669"/>
    <property type="project" value="UniProtKB-KW"/>
</dbReference>
<name>A0A9W6QEI5_9ACTN</name>
<dbReference type="Gene3D" id="2.160.10.10">
    <property type="entry name" value="Hexapeptide repeat proteins"/>
    <property type="match status" value="1"/>
</dbReference>
<evidence type="ECO:0000256" key="12">
    <source>
        <dbReference type="ARBA" id="ARBA00022984"/>
    </source>
</evidence>
<keyword evidence="8" id="KW-0479">Metal-binding</keyword>
<dbReference type="InterPro" id="IPR029044">
    <property type="entry name" value="Nucleotide-diphossugar_trans"/>
</dbReference>
<keyword evidence="11" id="KW-0133">Cell shape</keyword>
<feature type="domain" description="MobA-like NTP transferase" evidence="19">
    <location>
        <begin position="8"/>
        <end position="161"/>
    </location>
</feature>
<proteinExistence type="inferred from homology"/>
<reference evidence="20" key="1">
    <citation type="submission" date="2023-02" db="EMBL/GenBank/DDBJ databases">
        <title>Kitasatospora phosalacinea NBRC 14627.</title>
        <authorList>
            <person name="Ichikawa N."/>
            <person name="Sato H."/>
            <person name="Tonouchi N."/>
        </authorList>
    </citation>
    <scope>NUCLEOTIDE SEQUENCE</scope>
    <source>
        <strain evidence="20">NBRC 14627</strain>
    </source>
</reference>
<evidence type="ECO:0000256" key="3">
    <source>
        <dbReference type="ARBA" id="ARBA00007707"/>
    </source>
</evidence>
<dbReference type="GO" id="GO:0005737">
    <property type="term" value="C:cytoplasm"/>
    <property type="evidence" value="ECO:0007669"/>
    <property type="project" value="UniProtKB-SubCell"/>
</dbReference>
<dbReference type="GO" id="GO:0046872">
    <property type="term" value="F:metal ion binding"/>
    <property type="evidence" value="ECO:0007669"/>
    <property type="project" value="UniProtKB-KW"/>
</dbReference>
<keyword evidence="5" id="KW-0963">Cytoplasm</keyword>
<evidence type="ECO:0000256" key="1">
    <source>
        <dbReference type="ARBA" id="ARBA00001946"/>
    </source>
</evidence>
<evidence type="ECO:0000256" key="4">
    <source>
        <dbReference type="ARBA" id="ARBA00007947"/>
    </source>
</evidence>
<keyword evidence="12" id="KW-0573">Peptidoglycan synthesis</keyword>
<dbReference type="Pfam" id="PF00132">
    <property type="entry name" value="Hexapep"/>
    <property type="match status" value="1"/>
</dbReference>
<dbReference type="PANTHER" id="PTHR43584:SF3">
    <property type="entry name" value="BIFUNCTIONAL PROTEIN GLMU"/>
    <property type="match status" value="1"/>
</dbReference>
<dbReference type="GO" id="GO:0006048">
    <property type="term" value="P:UDP-N-acetylglucosamine biosynthetic process"/>
    <property type="evidence" value="ECO:0007669"/>
    <property type="project" value="InterPro"/>
</dbReference>